<keyword evidence="6 9" id="KW-0274">FAD</keyword>
<dbReference type="CDD" id="cd01715">
    <property type="entry name" value="ETF_alpha"/>
    <property type="match status" value="1"/>
</dbReference>
<dbReference type="InterPro" id="IPR033947">
    <property type="entry name" value="ETF_alpha_N"/>
</dbReference>
<dbReference type="Gene3D" id="3.40.50.620">
    <property type="entry name" value="HUPs"/>
    <property type="match status" value="1"/>
</dbReference>
<comment type="function">
    <text evidence="8 9">The electron transfer flavoprotein serves as a specific electron acceptor for several dehydrogenases, including five acyl-CoA dehydrogenases, glutaryl-CoA and sarcosine dehydrogenase. It transfers the electrons to the main mitochondrial respiratory chain via ETF-ubiquinone oxidoreductase (ETF dehydrogenase).</text>
</comment>
<dbReference type="PANTHER" id="PTHR43153">
    <property type="entry name" value="ELECTRON TRANSFER FLAVOPROTEIN ALPHA"/>
    <property type="match status" value="1"/>
</dbReference>
<dbReference type="Proteomes" id="UP001150538">
    <property type="component" value="Unassembled WGS sequence"/>
</dbReference>
<keyword evidence="7 9" id="KW-0249">Electron transport</keyword>
<dbReference type="EMBL" id="JANBPU010000003">
    <property type="protein sequence ID" value="KAJ1921726.1"/>
    <property type="molecule type" value="Genomic_DNA"/>
</dbReference>
<proteinExistence type="inferred from homology"/>
<evidence type="ECO:0000256" key="11">
    <source>
        <dbReference type="SAM" id="MobiDB-lite"/>
    </source>
</evidence>
<evidence type="ECO:0000256" key="9">
    <source>
        <dbReference type="PIRNR" id="PIRNR000089"/>
    </source>
</evidence>
<dbReference type="InterPro" id="IPR029035">
    <property type="entry name" value="DHS-like_NAD/FAD-binding_dom"/>
</dbReference>
<evidence type="ECO:0000256" key="2">
    <source>
        <dbReference type="ARBA" id="ARBA00005817"/>
    </source>
</evidence>
<dbReference type="InterPro" id="IPR001308">
    <property type="entry name" value="ETF_a/FixB"/>
</dbReference>
<feature type="binding site" evidence="10">
    <location>
        <position position="281"/>
    </location>
    <ligand>
        <name>FAD</name>
        <dbReference type="ChEBI" id="CHEBI:57692"/>
    </ligand>
</feature>
<sequence length="388" mass="40827">MVWLSPNLADLGDLAPKTHDSSGGDDDESWTNAILSSKVPNKIMLRLPRLASAGRSLLYNSTRSLIGSNRFSAYRLASTLVFAEHKDSKLEESTLNAVTAARKLGGPVTALIAGKDADKVAVSLADTEGVDKVVYVKDDAYEHSLPEDTAALIRAIREKIGATHIVGAHSATGKNVLPRLSALLDVQQISDVIGIEGEDVFVRPIYAGNAIATVKSADPIKVLTIRTTSFPAAGKSGDKKAESEESSAADKSALSEWKSESISKSDRPELASAKRVVSGGRAVKSADGFKVIYELADKIGAGVGASRAAVDAGYCDNSMQVGQTGKIVAPELYVAIGISGAIQHLAGMKDSKVIVAINKDPDAPIFQIADYGLVGDLFTIVPELTKKL</sequence>
<dbReference type="InterPro" id="IPR014730">
    <property type="entry name" value="ETF_a/b_N"/>
</dbReference>
<evidence type="ECO:0000256" key="1">
    <source>
        <dbReference type="ARBA" id="ARBA00004305"/>
    </source>
</evidence>
<dbReference type="Pfam" id="PF00766">
    <property type="entry name" value="ETF_alpha"/>
    <property type="match status" value="1"/>
</dbReference>
<dbReference type="InterPro" id="IPR014731">
    <property type="entry name" value="ETF_asu_C"/>
</dbReference>
<reference evidence="13" key="1">
    <citation type="submission" date="2022-07" db="EMBL/GenBank/DDBJ databases">
        <title>Phylogenomic reconstructions and comparative analyses of Kickxellomycotina fungi.</title>
        <authorList>
            <person name="Reynolds N.K."/>
            <person name="Stajich J.E."/>
            <person name="Barry K."/>
            <person name="Grigoriev I.V."/>
            <person name="Crous P."/>
            <person name="Smith M.E."/>
        </authorList>
    </citation>
    <scope>NUCLEOTIDE SEQUENCE</scope>
    <source>
        <strain evidence="13">NBRC 100468</strain>
    </source>
</reference>
<comment type="similarity">
    <text evidence="2 9">Belongs to the ETF alpha-subunit/FixB family.</text>
</comment>
<evidence type="ECO:0000256" key="5">
    <source>
        <dbReference type="ARBA" id="ARBA00022630"/>
    </source>
</evidence>
<gene>
    <name evidence="13" type="primary">ETF1</name>
    <name evidence="13" type="ORF">H4219_000459</name>
</gene>
<dbReference type="PROSITE" id="PS00696">
    <property type="entry name" value="ETF_ALPHA"/>
    <property type="match status" value="1"/>
</dbReference>
<evidence type="ECO:0000259" key="12">
    <source>
        <dbReference type="SMART" id="SM00893"/>
    </source>
</evidence>
<feature type="binding site" evidence="10">
    <location>
        <begin position="320"/>
        <end position="324"/>
    </location>
    <ligand>
        <name>FAD</name>
        <dbReference type="ChEBI" id="CHEBI:57692"/>
    </ligand>
</feature>
<evidence type="ECO:0000313" key="13">
    <source>
        <dbReference type="EMBL" id="KAJ1921726.1"/>
    </source>
</evidence>
<dbReference type="PIRSF" id="PIRSF000089">
    <property type="entry name" value="Electra_flavoP_a"/>
    <property type="match status" value="1"/>
</dbReference>
<evidence type="ECO:0000256" key="3">
    <source>
        <dbReference type="ARBA" id="ARBA00011355"/>
    </source>
</evidence>
<keyword evidence="9" id="KW-0496">Mitochondrion</keyword>
<dbReference type="Gene3D" id="3.40.50.1220">
    <property type="entry name" value="TPP-binding domain"/>
    <property type="match status" value="1"/>
</dbReference>
<name>A0A9W8A3K2_9FUNG</name>
<dbReference type="OrthoDB" id="1715808at2759"/>
<dbReference type="InterPro" id="IPR014729">
    <property type="entry name" value="Rossmann-like_a/b/a_fold"/>
</dbReference>
<evidence type="ECO:0000313" key="14">
    <source>
        <dbReference type="Proteomes" id="UP001150538"/>
    </source>
</evidence>
<dbReference type="GO" id="GO:0005759">
    <property type="term" value="C:mitochondrial matrix"/>
    <property type="evidence" value="ECO:0007669"/>
    <property type="project" value="UniProtKB-SubCell"/>
</dbReference>
<keyword evidence="14" id="KW-1185">Reference proteome</keyword>
<evidence type="ECO:0000256" key="6">
    <source>
        <dbReference type="ARBA" id="ARBA00022827"/>
    </source>
</evidence>
<dbReference type="SUPFAM" id="SSF52402">
    <property type="entry name" value="Adenine nucleotide alpha hydrolases-like"/>
    <property type="match status" value="1"/>
</dbReference>
<protein>
    <recommendedName>
        <fullName evidence="9">Probable electron transfer flavoprotein subunit alpha</fullName>
    </recommendedName>
</protein>
<dbReference type="FunFam" id="3.40.50.620:FF:000041">
    <property type="entry name" value="Electron transfer flavoprotein alpha subunit"/>
    <property type="match status" value="1"/>
</dbReference>
<dbReference type="AlphaFoldDB" id="A0A9W8A3K2"/>
<evidence type="ECO:0000256" key="4">
    <source>
        <dbReference type="ARBA" id="ARBA00022448"/>
    </source>
</evidence>
<keyword evidence="5 9" id="KW-0285">Flavoprotein</keyword>
<dbReference type="GO" id="GO:0050660">
    <property type="term" value="F:flavin adenine dinucleotide binding"/>
    <property type="evidence" value="ECO:0007669"/>
    <property type="project" value="InterPro"/>
</dbReference>
<accession>A0A9W8A3K2</accession>
<comment type="cofactor">
    <cofactor evidence="9 10">
        <name>FAD</name>
        <dbReference type="ChEBI" id="CHEBI:57692"/>
    </cofactor>
    <text evidence="9 10">Binds 1 FAD per dimer.</text>
</comment>
<feature type="domain" description="Electron transfer flavoprotein alpha/beta-subunit N-terminal" evidence="12">
    <location>
        <begin position="79"/>
        <end position="261"/>
    </location>
</feature>
<dbReference type="GO" id="GO:0033539">
    <property type="term" value="P:fatty acid beta-oxidation using acyl-CoA dehydrogenase"/>
    <property type="evidence" value="ECO:0007669"/>
    <property type="project" value="TreeGrafter"/>
</dbReference>
<evidence type="ECO:0000256" key="10">
    <source>
        <dbReference type="PIRSR" id="PIRSR000089-1"/>
    </source>
</evidence>
<comment type="subcellular location">
    <subcellularLocation>
        <location evidence="1 9">Mitochondrion matrix</location>
    </subcellularLocation>
</comment>
<feature type="binding site" evidence="10">
    <location>
        <position position="358"/>
    </location>
    <ligand>
        <name>FAD</name>
        <dbReference type="ChEBI" id="CHEBI:57692"/>
    </ligand>
</feature>
<organism evidence="13 14">
    <name type="scientific">Mycoemilia scoparia</name>
    <dbReference type="NCBI Taxonomy" id="417184"/>
    <lineage>
        <taxon>Eukaryota</taxon>
        <taxon>Fungi</taxon>
        <taxon>Fungi incertae sedis</taxon>
        <taxon>Zoopagomycota</taxon>
        <taxon>Kickxellomycotina</taxon>
        <taxon>Kickxellomycetes</taxon>
        <taxon>Kickxellales</taxon>
        <taxon>Kickxellaceae</taxon>
        <taxon>Mycoemilia</taxon>
    </lineage>
</organism>
<dbReference type="SUPFAM" id="SSF52467">
    <property type="entry name" value="DHS-like NAD/FAD-binding domain"/>
    <property type="match status" value="1"/>
</dbReference>
<feature type="binding site" evidence="10">
    <location>
        <begin position="306"/>
        <end position="307"/>
    </location>
    <ligand>
        <name>FAD</name>
        <dbReference type="ChEBI" id="CHEBI:57692"/>
    </ligand>
</feature>
<evidence type="ECO:0000256" key="7">
    <source>
        <dbReference type="ARBA" id="ARBA00022982"/>
    </source>
</evidence>
<feature type="region of interest" description="Disordered" evidence="11">
    <location>
        <begin position="232"/>
        <end position="260"/>
    </location>
</feature>
<dbReference type="InterPro" id="IPR018206">
    <property type="entry name" value="ETF_asu_C_CS"/>
</dbReference>
<keyword evidence="4 9" id="KW-0813">Transport</keyword>
<evidence type="ECO:0000256" key="8">
    <source>
        <dbReference type="ARBA" id="ARBA00025416"/>
    </source>
</evidence>
<dbReference type="PANTHER" id="PTHR43153:SF1">
    <property type="entry name" value="ELECTRON TRANSFER FLAVOPROTEIN SUBUNIT ALPHA, MITOCHONDRIAL"/>
    <property type="match status" value="1"/>
</dbReference>
<comment type="caution">
    <text evidence="13">The sequence shown here is derived from an EMBL/GenBank/DDBJ whole genome shotgun (WGS) entry which is preliminary data.</text>
</comment>
<dbReference type="Pfam" id="PF01012">
    <property type="entry name" value="ETF"/>
    <property type="match status" value="1"/>
</dbReference>
<dbReference type="GO" id="GO:0009055">
    <property type="term" value="F:electron transfer activity"/>
    <property type="evidence" value="ECO:0007669"/>
    <property type="project" value="InterPro"/>
</dbReference>
<dbReference type="SMART" id="SM00893">
    <property type="entry name" value="ETF"/>
    <property type="match status" value="1"/>
</dbReference>
<feature type="binding site" evidence="10">
    <location>
        <begin position="337"/>
        <end position="344"/>
    </location>
    <ligand>
        <name>FAD</name>
        <dbReference type="ChEBI" id="CHEBI:57692"/>
    </ligand>
</feature>
<comment type="subunit">
    <text evidence="3 9">Heterodimer of an alpha and a beta subunit.</text>
</comment>
<dbReference type="FunFam" id="3.40.50.1220:FF:000001">
    <property type="entry name" value="Electron transfer flavoprotein, alpha subunit"/>
    <property type="match status" value="1"/>
</dbReference>